<dbReference type="KEGG" id="mbn:Mboo_2452"/>
<dbReference type="Proteomes" id="UP000002408">
    <property type="component" value="Chromosome"/>
</dbReference>
<dbReference type="OrthoDB" id="240616at2157"/>
<sequence length="297" mass="32607">MYVLCSPCILSPSLRAKGITRPADIAAFARSIGRCRKFKIEVIPLPCPETLYLGPDREPGTFLERLNTPEFAVLLDELSVKVNDIVKERGPPLCILGVNSSPTCGVTATYYGAEGDKPAKRAGRGVFYARFQEIPARDVYAFSRYRIYLAGPLFSEAERTYNAAIAEDLRSRCFDVFLPQETGDNRAVREKNKNAQICQCNKQAIRDADIIVAIIDGADADSGTAWEMGYASALGKTVIALRTDFRLIGSHERVNLMLEQSSKVVTSKEALFAAVGALPTTYEPEDKPSLQSLGSRL</sequence>
<dbReference type="GeneID" id="5412012"/>
<dbReference type="GO" id="GO:0070694">
    <property type="term" value="F:5-hydroxymethyl-dUMP N-hydrolase activity"/>
    <property type="evidence" value="ECO:0007669"/>
    <property type="project" value="TreeGrafter"/>
</dbReference>
<dbReference type="AlphaFoldDB" id="A7IB55"/>
<dbReference type="HOGENOM" id="CLU_996094_0_0_2"/>
<evidence type="ECO:0000313" key="2">
    <source>
        <dbReference type="Proteomes" id="UP000002408"/>
    </source>
</evidence>
<dbReference type="eggNOG" id="arCOG02433">
    <property type="taxonomic scope" value="Archaea"/>
</dbReference>
<dbReference type="InterPro" id="IPR007710">
    <property type="entry name" value="Nucleoside_deoxyribTrfase"/>
</dbReference>
<protein>
    <submittedName>
        <fullName evidence="1">Nucleoside 2-deoxyribosyltransferase</fullName>
    </submittedName>
</protein>
<dbReference type="Pfam" id="PF05014">
    <property type="entry name" value="Nuc_deoxyrib_tr"/>
    <property type="match status" value="1"/>
</dbReference>
<dbReference type="EMBL" id="CP000780">
    <property type="protein sequence ID" value="ABS56966.1"/>
    <property type="molecule type" value="Genomic_DNA"/>
</dbReference>
<proteinExistence type="predicted"/>
<keyword evidence="2" id="KW-1185">Reference proteome</keyword>
<dbReference type="STRING" id="456442.Mboo_2452"/>
<accession>A7IB55</accession>
<dbReference type="InterPro" id="IPR051239">
    <property type="entry name" value="2'-dNMP_N-hydrolase"/>
</dbReference>
<dbReference type="PANTHER" id="PTHR15364">
    <property type="entry name" value="2'-DEOXYNUCLEOSIDE 5'-PHOSPHATE N-HYDROLASE 1"/>
    <property type="match status" value="1"/>
</dbReference>
<organism evidence="1 2">
    <name type="scientific">Methanoregula boonei (strain DSM 21154 / JCM 14090 / 6A8)</name>
    <dbReference type="NCBI Taxonomy" id="456442"/>
    <lineage>
        <taxon>Archaea</taxon>
        <taxon>Methanobacteriati</taxon>
        <taxon>Methanobacteriota</taxon>
        <taxon>Stenosarchaea group</taxon>
        <taxon>Methanomicrobia</taxon>
        <taxon>Methanomicrobiales</taxon>
        <taxon>Methanoregulaceae</taxon>
        <taxon>Methanoregula</taxon>
    </lineage>
</organism>
<dbReference type="GO" id="GO:0009159">
    <property type="term" value="P:deoxyribonucleoside monophosphate catabolic process"/>
    <property type="evidence" value="ECO:0007669"/>
    <property type="project" value="TreeGrafter"/>
</dbReference>
<dbReference type="SUPFAM" id="SSF52309">
    <property type="entry name" value="N-(deoxy)ribosyltransferase-like"/>
    <property type="match status" value="1"/>
</dbReference>
<keyword evidence="1" id="KW-0808">Transferase</keyword>
<dbReference type="Gene3D" id="3.40.50.450">
    <property type="match status" value="1"/>
</dbReference>
<reference evidence="2" key="1">
    <citation type="journal article" date="2015" name="Microbiology">
        <title>Genome of Methanoregula boonei 6A8 reveals adaptations to oligotrophic peatland environments.</title>
        <authorList>
            <person name="Braeuer S."/>
            <person name="Cadillo-Quiroz H."/>
            <person name="Kyrpides N."/>
            <person name="Woyke T."/>
            <person name="Goodwin L."/>
            <person name="Detter C."/>
            <person name="Podell S."/>
            <person name="Yavitt J.B."/>
            <person name="Zinder S.H."/>
        </authorList>
    </citation>
    <scope>NUCLEOTIDE SEQUENCE [LARGE SCALE GENOMIC DNA]</scope>
    <source>
        <strain evidence="2">DSM 21154 / JCM 14090 / 6A8</strain>
    </source>
</reference>
<evidence type="ECO:0000313" key="1">
    <source>
        <dbReference type="EMBL" id="ABS56966.1"/>
    </source>
</evidence>
<gene>
    <name evidence="1" type="ordered locus">Mboo_2452</name>
</gene>
<dbReference type="GO" id="GO:0016740">
    <property type="term" value="F:transferase activity"/>
    <property type="evidence" value="ECO:0007669"/>
    <property type="project" value="UniProtKB-KW"/>
</dbReference>
<dbReference type="PANTHER" id="PTHR15364:SF0">
    <property type="entry name" value="2'-DEOXYNUCLEOSIDE 5'-PHOSPHATE N-HYDROLASE 1"/>
    <property type="match status" value="1"/>
</dbReference>
<dbReference type="RefSeq" id="WP_012108030.1">
    <property type="nucleotide sequence ID" value="NC_009712.1"/>
</dbReference>
<name>A7IB55_METB6</name>